<dbReference type="PANTHER" id="PTHR38439">
    <property type="entry name" value="AURACYANIN-B"/>
    <property type="match status" value="1"/>
</dbReference>
<gene>
    <name evidence="4" type="ORF">A6A03_11965</name>
</gene>
<dbReference type="GO" id="GO:0046872">
    <property type="term" value="F:metal ion binding"/>
    <property type="evidence" value="ECO:0007669"/>
    <property type="project" value="UniProtKB-KW"/>
</dbReference>
<dbReference type="PROSITE" id="PS51257">
    <property type="entry name" value="PROKAR_LIPOPROTEIN"/>
    <property type="match status" value="1"/>
</dbReference>
<dbReference type="Proteomes" id="UP000078287">
    <property type="component" value="Unassembled WGS sequence"/>
</dbReference>
<dbReference type="Gene3D" id="2.60.40.420">
    <property type="entry name" value="Cupredoxins - blue copper proteins"/>
    <property type="match status" value="2"/>
</dbReference>
<sequence length="125" mass="13810">MKTAIQSRLHRILFAAGIILIGLAFLTACGEPLRERTIEVTATEMRFDPDRVEAQTGEQIFLRLRNRGQVVHSLTIELPSGDRTVSADPGVDAILAFRAPAPGEYRFYCRIPGHEAQQGVLVVLP</sequence>
<reference evidence="4 5" key="1">
    <citation type="submission" date="2016-04" db="EMBL/GenBank/DDBJ databases">
        <title>Chloroflexus islandicus sp. nov., a thermophilic filamentous anoxygenic phototrophic bacterium from geyser Strokkur (Iceland).</title>
        <authorList>
            <person name="Gaisin V.A."/>
            <person name="Kalashnikov A.M."/>
            <person name="Sukhacheva M.V."/>
            <person name="Grouzdev D.S."/>
            <person name="Ivanov T.M."/>
            <person name="Kuznetsov B."/>
            <person name="Gorlenko V.M."/>
        </authorList>
    </citation>
    <scope>NUCLEOTIDE SEQUENCE [LARGE SCALE GENOMIC DNA]</scope>
    <source>
        <strain evidence="5">isl-2</strain>
    </source>
</reference>
<comment type="caution">
    <text evidence="4">The sequence shown here is derived from an EMBL/GenBank/DDBJ whole genome shotgun (WGS) entry which is preliminary data.</text>
</comment>
<dbReference type="PANTHER" id="PTHR38439:SF3">
    <property type="entry name" value="COPPER-RESISTANT CUPROPROTEIN COPI"/>
    <property type="match status" value="1"/>
</dbReference>
<dbReference type="InterPro" id="IPR028096">
    <property type="entry name" value="EfeO_Cupredoxin"/>
</dbReference>
<dbReference type="AlphaFoldDB" id="A0A178MCL9"/>
<feature type="domain" description="EfeO-type cupredoxin-like" evidence="3">
    <location>
        <begin position="18"/>
        <end position="123"/>
    </location>
</feature>
<keyword evidence="1" id="KW-0479">Metal-binding</keyword>
<dbReference type="STRING" id="1707952.A6A03_11965"/>
<dbReference type="FunFam" id="2.60.40.420:FF:000162">
    <property type="entry name" value="Blue (Type 1) copper domain protein"/>
    <property type="match status" value="1"/>
</dbReference>
<dbReference type="InterPro" id="IPR008972">
    <property type="entry name" value="Cupredoxin"/>
</dbReference>
<evidence type="ECO:0000259" key="3">
    <source>
        <dbReference type="Pfam" id="PF13473"/>
    </source>
</evidence>
<evidence type="ECO:0000256" key="1">
    <source>
        <dbReference type="ARBA" id="ARBA00022723"/>
    </source>
</evidence>
<dbReference type="InterPro" id="IPR050845">
    <property type="entry name" value="Cu-binding_ET"/>
</dbReference>
<evidence type="ECO:0000256" key="2">
    <source>
        <dbReference type="ARBA" id="ARBA00023008"/>
    </source>
</evidence>
<dbReference type="PROSITE" id="PS00196">
    <property type="entry name" value="COPPER_BLUE"/>
    <property type="match status" value="1"/>
</dbReference>
<name>A0A178MCL9_9CHLR</name>
<accession>A0A178MCL9</accession>
<dbReference type="InterPro" id="IPR028871">
    <property type="entry name" value="BlueCu_1_BS"/>
</dbReference>
<organism evidence="4 5">
    <name type="scientific">Chloroflexus islandicus</name>
    <dbReference type="NCBI Taxonomy" id="1707952"/>
    <lineage>
        <taxon>Bacteria</taxon>
        <taxon>Bacillati</taxon>
        <taxon>Chloroflexota</taxon>
        <taxon>Chloroflexia</taxon>
        <taxon>Chloroflexales</taxon>
        <taxon>Chloroflexineae</taxon>
        <taxon>Chloroflexaceae</taxon>
        <taxon>Chloroflexus</taxon>
    </lineage>
</organism>
<proteinExistence type="predicted"/>
<dbReference type="SUPFAM" id="SSF49503">
    <property type="entry name" value="Cupredoxins"/>
    <property type="match status" value="1"/>
</dbReference>
<dbReference type="EMBL" id="LWQS01000043">
    <property type="protein sequence ID" value="OAN46509.1"/>
    <property type="molecule type" value="Genomic_DNA"/>
</dbReference>
<evidence type="ECO:0000313" key="5">
    <source>
        <dbReference type="Proteomes" id="UP000078287"/>
    </source>
</evidence>
<protein>
    <recommendedName>
        <fullName evidence="3">EfeO-type cupredoxin-like domain-containing protein</fullName>
    </recommendedName>
</protein>
<keyword evidence="5" id="KW-1185">Reference proteome</keyword>
<evidence type="ECO:0000313" key="4">
    <source>
        <dbReference type="EMBL" id="OAN46509.1"/>
    </source>
</evidence>
<keyword evidence="2" id="KW-0186">Copper</keyword>
<dbReference type="RefSeq" id="WP_066785518.1">
    <property type="nucleotide sequence ID" value="NZ_LWQS01000043.1"/>
</dbReference>
<dbReference type="Pfam" id="PF13473">
    <property type="entry name" value="Cupredoxin_1"/>
    <property type="match status" value="1"/>
</dbReference>
<dbReference type="OrthoDB" id="9816061at2"/>